<evidence type="ECO:0000313" key="3">
    <source>
        <dbReference type="Proteomes" id="UP000683360"/>
    </source>
</evidence>
<dbReference type="PANTHER" id="PTHR46601:SF1">
    <property type="entry name" value="ADF-H DOMAIN-CONTAINING PROTEIN"/>
    <property type="match status" value="1"/>
</dbReference>
<dbReference type="InterPro" id="IPR036691">
    <property type="entry name" value="Endo/exonu/phosph_ase_sf"/>
</dbReference>
<keyword evidence="3" id="KW-1185">Reference proteome</keyword>
<dbReference type="OrthoDB" id="5983328at2759"/>
<sequence>MLLSVPYCVHNYFSECMKQRKLILESTHDRAIVEARYPIFKSQADMFAETLCPKGTNKEHYKTECLNRKCQNCGVANLLLMPEENDTTDEAIEVTWEKFEYVNVCTKGNLERKKLMPVKKTTKIGTLFKFLLELLSTFPSHQFRAAWQNQQLKAIISNLSANDCICIHDFSENFRCSAREEIQSSCFQRTEVSLHVSIIYRHAVLEYDGKDSTTENPNIIKEHFFVVSNDDKHDHHFVHEVQNQIKEYLNSISYNVSTMHEYTDGCQCQYKSRHCMGDVSNGQQDFGYDRLIRNYFETLHAKGRLRITGLRLQYAIQALMKYKVMVPSRFKTALLFFSCHRCFCSKICMALGKTEWLIWLIKNEGTTFLMRDSRAECIDRRILYDLRPKKAPNIKFDNSVRRLTRIMLSSKGNILIIGDLNARVSNHLDFISDENNIHDDLLNLLPDDYLGDSHIYRNSLDKVLNPHGKQLIDLCIASRLRILNGRFVGDLFGNVTCYKHNGSSTVDYALSDMDLMSSIEYFYIGEPTYLSDHVPISVILKCNICHTEHKSHKNFTQIGVKYRWENTSRDKMIEVLGENFIKQQIRDFEDSQFEQTFSGIDKATSDIKNIFESLANKSCKIVRYKKVKQKILNRKPWVDHEVRDLKKTIKAIGAKLRREPFNLELKCKDPQTNIVWSDYDKKSRLLTLNDESKPFSEKILDPNLFKSVVQIHYKGNKLLTITLFYTTYKCLVQGIQCQGWIKREFDNIKKMINMCLKGDNPKILDGKIKNMRPPNFTIIDNKNSEKEISVTNHSSDDNEDFEETNPKTLLDVHDKDTDNTEKNSEVEDEHITRSNYTCIPNDTNSKEDESTRDQRNCECKKDIDKIKETLHKMELLFIEKFQTIDKVNELANKLISIEMSNNNMCHKITEMSTITKGIKSEMIIISEKVEKEHKETRKLTEKNISKAVDNITMETQKCIKEKCETILTTQDKNTAKILHSTEKIDETCLKEIIDKLEKSDKSKTKEKTELSEHKIERIENINRLNSSKSNEPQRNIDVLIIGTSVVKDLEPRKIYRNKQVKINTLKEKTIKGARSFIQSQSNKTPINNVVIQVGSNDLDFEDSVDQVIPPFMELLKETKESMPPDCNIFVGEILPRFYQNRTETRKFDEKRLDFNKILENHTEEYGFTIIRQKNMTRNDFRDGIHLSLEKGVPTYVRNLKEILNPILGISSGNNQQRRERVQYNRGYNHQYGIQNRHQSYSNGHQYANYNDNQYQNGREYPSYQNEREHLRQEYQRYPNEREYQNRHIQTDQNYPYQSEERNNVNHENDNMEILMKQLLRKLSFN</sequence>
<dbReference type="SUPFAM" id="SSF52266">
    <property type="entry name" value="SGNH hydrolase"/>
    <property type="match status" value="1"/>
</dbReference>
<feature type="compositionally biased region" description="Basic and acidic residues" evidence="1">
    <location>
        <begin position="810"/>
        <end position="832"/>
    </location>
</feature>
<feature type="compositionally biased region" description="Polar residues" evidence="1">
    <location>
        <begin position="833"/>
        <end position="843"/>
    </location>
</feature>
<dbReference type="EMBL" id="CAJPWZ010002221">
    <property type="protein sequence ID" value="CAG2233897.1"/>
    <property type="molecule type" value="Genomic_DNA"/>
</dbReference>
<dbReference type="Proteomes" id="UP000683360">
    <property type="component" value="Unassembled WGS sequence"/>
</dbReference>
<dbReference type="InterPro" id="IPR036514">
    <property type="entry name" value="SGNH_hydro_sf"/>
</dbReference>
<dbReference type="SUPFAM" id="SSF56219">
    <property type="entry name" value="DNase I-like"/>
    <property type="match status" value="1"/>
</dbReference>
<comment type="caution">
    <text evidence="2">The sequence shown here is derived from an EMBL/GenBank/DDBJ whole genome shotgun (WGS) entry which is preliminary data.</text>
</comment>
<protein>
    <submittedName>
        <fullName evidence="2">Uncharacterized protein</fullName>
    </submittedName>
</protein>
<dbReference type="PANTHER" id="PTHR46601">
    <property type="entry name" value="ULP_PROTEASE DOMAIN-CONTAINING PROTEIN"/>
    <property type="match status" value="1"/>
</dbReference>
<feature type="region of interest" description="Disordered" evidence="1">
    <location>
        <begin position="788"/>
        <end position="852"/>
    </location>
</feature>
<accession>A0A8S3TQK4</accession>
<proteinExistence type="predicted"/>
<evidence type="ECO:0000256" key="1">
    <source>
        <dbReference type="SAM" id="MobiDB-lite"/>
    </source>
</evidence>
<dbReference type="Gene3D" id="3.60.10.10">
    <property type="entry name" value="Endonuclease/exonuclease/phosphatase"/>
    <property type="match status" value="1"/>
</dbReference>
<gene>
    <name evidence="2" type="ORF">MEDL_46570</name>
</gene>
<organism evidence="2 3">
    <name type="scientific">Mytilus edulis</name>
    <name type="common">Blue mussel</name>
    <dbReference type="NCBI Taxonomy" id="6550"/>
    <lineage>
        <taxon>Eukaryota</taxon>
        <taxon>Metazoa</taxon>
        <taxon>Spiralia</taxon>
        <taxon>Lophotrochozoa</taxon>
        <taxon>Mollusca</taxon>
        <taxon>Bivalvia</taxon>
        <taxon>Autobranchia</taxon>
        <taxon>Pteriomorphia</taxon>
        <taxon>Mytilida</taxon>
        <taxon>Mytiloidea</taxon>
        <taxon>Mytilidae</taxon>
        <taxon>Mytilinae</taxon>
        <taxon>Mytilus</taxon>
    </lineage>
</organism>
<dbReference type="Gene3D" id="3.40.50.1110">
    <property type="entry name" value="SGNH hydrolase"/>
    <property type="match status" value="1"/>
</dbReference>
<evidence type="ECO:0000313" key="2">
    <source>
        <dbReference type="EMBL" id="CAG2233897.1"/>
    </source>
</evidence>
<name>A0A8S3TQK4_MYTED</name>
<reference evidence="2" key="1">
    <citation type="submission" date="2021-03" db="EMBL/GenBank/DDBJ databases">
        <authorList>
            <person name="Bekaert M."/>
        </authorList>
    </citation>
    <scope>NUCLEOTIDE SEQUENCE</scope>
</reference>